<name>A0ABT9WW71_9BACI</name>
<organism evidence="1 2">
    <name type="scientific">Bacillus chungangensis</name>
    <dbReference type="NCBI Taxonomy" id="587633"/>
    <lineage>
        <taxon>Bacteria</taxon>
        <taxon>Bacillati</taxon>
        <taxon>Bacillota</taxon>
        <taxon>Bacilli</taxon>
        <taxon>Bacillales</taxon>
        <taxon>Bacillaceae</taxon>
        <taxon>Bacillus</taxon>
    </lineage>
</organism>
<sequence>MQTLLRHLCLVKELMEEKIEAVHENSISALMKQLQRHLKDFAFHLAEMLNKLEQKMELVLHIRIIYLISDVISELCSVLKENEEVDLEAEVSSLQQGLSCLVPYIIQMYGKNKTLHIVPSHYQQLSGIWK</sequence>
<gene>
    <name evidence="1" type="ORF">J2S08_003342</name>
</gene>
<protein>
    <submittedName>
        <fullName evidence="1">Uncharacterized protein</fullName>
    </submittedName>
</protein>
<keyword evidence="2" id="KW-1185">Reference proteome</keyword>
<evidence type="ECO:0000313" key="2">
    <source>
        <dbReference type="Proteomes" id="UP001223586"/>
    </source>
</evidence>
<proteinExistence type="predicted"/>
<reference evidence="1 2" key="1">
    <citation type="submission" date="2023-07" db="EMBL/GenBank/DDBJ databases">
        <title>Genomic Encyclopedia of Type Strains, Phase IV (KMG-IV): sequencing the most valuable type-strain genomes for metagenomic binning, comparative biology and taxonomic classification.</title>
        <authorList>
            <person name="Goeker M."/>
        </authorList>
    </citation>
    <scope>NUCLEOTIDE SEQUENCE [LARGE SCALE GENOMIC DNA]</scope>
    <source>
        <strain evidence="1 2">DSM 23837</strain>
    </source>
</reference>
<dbReference type="EMBL" id="JAUSTT010000022">
    <property type="protein sequence ID" value="MDQ0177462.1"/>
    <property type="molecule type" value="Genomic_DNA"/>
</dbReference>
<comment type="caution">
    <text evidence="1">The sequence shown here is derived from an EMBL/GenBank/DDBJ whole genome shotgun (WGS) entry which is preliminary data.</text>
</comment>
<dbReference type="RefSeq" id="WP_307231458.1">
    <property type="nucleotide sequence ID" value="NZ_JAUSTT010000022.1"/>
</dbReference>
<evidence type="ECO:0000313" key="1">
    <source>
        <dbReference type="EMBL" id="MDQ0177462.1"/>
    </source>
</evidence>
<dbReference type="Proteomes" id="UP001223586">
    <property type="component" value="Unassembled WGS sequence"/>
</dbReference>
<accession>A0ABT9WW71</accession>